<dbReference type="OrthoDB" id="8191639at2759"/>
<feature type="region of interest" description="Disordered" evidence="6">
    <location>
        <begin position="1"/>
        <end position="38"/>
    </location>
</feature>
<keyword evidence="9" id="KW-1185">Reference proteome</keyword>
<protein>
    <recommendedName>
        <fullName evidence="7">Exonuclease domain-containing protein</fullName>
    </recommendedName>
</protein>
<keyword evidence="4" id="KW-0269">Exonuclease</keyword>
<dbReference type="GO" id="GO:0003676">
    <property type="term" value="F:nucleic acid binding"/>
    <property type="evidence" value="ECO:0007669"/>
    <property type="project" value="InterPro"/>
</dbReference>
<evidence type="ECO:0000256" key="3">
    <source>
        <dbReference type="ARBA" id="ARBA00022801"/>
    </source>
</evidence>
<feature type="compositionally biased region" description="Low complexity" evidence="6">
    <location>
        <begin position="1"/>
        <end position="32"/>
    </location>
</feature>
<dbReference type="GO" id="GO:0006364">
    <property type="term" value="P:rRNA processing"/>
    <property type="evidence" value="ECO:0007669"/>
    <property type="project" value="UniProtKB-KW"/>
</dbReference>
<dbReference type="EMBL" id="RWJN01000028">
    <property type="protein sequence ID" value="TCD70078.1"/>
    <property type="molecule type" value="Genomic_DNA"/>
</dbReference>
<accession>A0A4R0RZQ4</accession>
<keyword evidence="3" id="KW-0378">Hydrolase</keyword>
<evidence type="ECO:0000259" key="7">
    <source>
        <dbReference type="SMART" id="SM00479"/>
    </source>
</evidence>
<name>A0A4R0RZQ4_9APHY</name>
<dbReference type="AlphaFoldDB" id="A0A4R0RZQ4"/>
<comment type="caution">
    <text evidence="8">The sequence shown here is derived from an EMBL/GenBank/DDBJ whole genome shotgun (WGS) entry which is preliminary data.</text>
</comment>
<evidence type="ECO:0000313" key="8">
    <source>
        <dbReference type="EMBL" id="TCD70078.1"/>
    </source>
</evidence>
<reference evidence="8 9" key="1">
    <citation type="submission" date="2018-11" db="EMBL/GenBank/DDBJ databases">
        <title>Genome assembly of Steccherinum ochraceum LE-BIN_3174, the white-rot fungus of the Steccherinaceae family (The Residual Polyporoid clade, Polyporales, Basidiomycota).</title>
        <authorList>
            <person name="Fedorova T.V."/>
            <person name="Glazunova O.A."/>
            <person name="Landesman E.O."/>
            <person name="Moiseenko K.V."/>
            <person name="Psurtseva N.V."/>
            <person name="Savinova O.S."/>
            <person name="Shakhova N.V."/>
            <person name="Tyazhelova T.V."/>
            <person name="Vasina D.V."/>
        </authorList>
    </citation>
    <scope>NUCLEOTIDE SEQUENCE [LARGE SCALE GENOMIC DNA]</scope>
    <source>
        <strain evidence="8 9">LE-BIN_3174</strain>
    </source>
</reference>
<evidence type="ECO:0000256" key="6">
    <source>
        <dbReference type="SAM" id="MobiDB-lite"/>
    </source>
</evidence>
<keyword evidence="1" id="KW-0698">rRNA processing</keyword>
<evidence type="ECO:0000256" key="2">
    <source>
        <dbReference type="ARBA" id="ARBA00022722"/>
    </source>
</evidence>
<proteinExistence type="predicted"/>
<dbReference type="SUPFAM" id="SSF53098">
    <property type="entry name" value="Ribonuclease H-like"/>
    <property type="match status" value="1"/>
</dbReference>
<sequence length="234" mass="25701">MAPSSTHSAGSSTSSSSSGFRSGSSSHSSPFSTTPLPNRKPARAFAPSKFIAVGVQVVHFNPAVRLPMVARVTLVDYKGFVVYDKFVRPTQPVCDYRTAQTGLQPRDLAGAPEFREVRFEVSMLLRDRIIVGHSLWHFLSVMELSHPAIDTRDTALFLPFRKSLKYKSHAVVPLNTLVLKLMNRQIGCNGEIAVEDARAALDLYRSCEQTWEGIVKSGAWPCALPPAAYGNCFT</sequence>
<dbReference type="GO" id="GO:0004527">
    <property type="term" value="F:exonuclease activity"/>
    <property type="evidence" value="ECO:0007669"/>
    <property type="project" value="UniProtKB-KW"/>
</dbReference>
<dbReference type="Proteomes" id="UP000292702">
    <property type="component" value="Unassembled WGS sequence"/>
</dbReference>
<gene>
    <name evidence="8" type="ORF">EIP91_005060</name>
</gene>
<evidence type="ECO:0000313" key="9">
    <source>
        <dbReference type="Proteomes" id="UP000292702"/>
    </source>
</evidence>
<evidence type="ECO:0000256" key="1">
    <source>
        <dbReference type="ARBA" id="ARBA00022552"/>
    </source>
</evidence>
<feature type="domain" description="Exonuclease" evidence="7">
    <location>
        <begin position="49"/>
        <end position="213"/>
    </location>
</feature>
<dbReference type="Gene3D" id="3.30.420.10">
    <property type="entry name" value="Ribonuclease H-like superfamily/Ribonuclease H"/>
    <property type="match status" value="1"/>
</dbReference>
<dbReference type="PANTHER" id="PTHR12801">
    <property type="entry name" value="RNA EXONUCLEASE REXO1 / RECO3 FAMILY MEMBER-RELATED"/>
    <property type="match status" value="1"/>
</dbReference>
<evidence type="ECO:0000256" key="4">
    <source>
        <dbReference type="ARBA" id="ARBA00022839"/>
    </source>
</evidence>
<dbReference type="InterPro" id="IPR012337">
    <property type="entry name" value="RNaseH-like_sf"/>
</dbReference>
<organism evidence="8 9">
    <name type="scientific">Steccherinum ochraceum</name>
    <dbReference type="NCBI Taxonomy" id="92696"/>
    <lineage>
        <taxon>Eukaryota</taxon>
        <taxon>Fungi</taxon>
        <taxon>Dikarya</taxon>
        <taxon>Basidiomycota</taxon>
        <taxon>Agaricomycotina</taxon>
        <taxon>Agaricomycetes</taxon>
        <taxon>Polyporales</taxon>
        <taxon>Steccherinaceae</taxon>
        <taxon>Steccherinum</taxon>
    </lineage>
</organism>
<dbReference type="GO" id="GO:0005634">
    <property type="term" value="C:nucleus"/>
    <property type="evidence" value="ECO:0007669"/>
    <property type="project" value="TreeGrafter"/>
</dbReference>
<dbReference type="PANTHER" id="PTHR12801:SF45">
    <property type="entry name" value="RNA EXONUCLEASE 4"/>
    <property type="match status" value="1"/>
</dbReference>
<comment type="function">
    <text evidence="5">Exoribonuclease involved in ribosome biosynthesis. Involved in the processing of ITS1, the internal transcribed spacer localized between the 18S and 5.8S rRNAs.</text>
</comment>
<evidence type="ECO:0000256" key="5">
    <source>
        <dbReference type="ARBA" id="ARBA00025599"/>
    </source>
</evidence>
<dbReference type="InterPro" id="IPR036397">
    <property type="entry name" value="RNaseH_sf"/>
</dbReference>
<dbReference type="SMART" id="SM00479">
    <property type="entry name" value="EXOIII"/>
    <property type="match status" value="1"/>
</dbReference>
<keyword evidence="2" id="KW-0540">Nuclease</keyword>
<dbReference type="InterPro" id="IPR013520">
    <property type="entry name" value="Ribonucl_H"/>
</dbReference>
<dbReference type="InterPro" id="IPR047021">
    <property type="entry name" value="REXO1/3/4-like"/>
</dbReference>
<dbReference type="Pfam" id="PF00929">
    <property type="entry name" value="RNase_T"/>
    <property type="match status" value="1"/>
</dbReference>
<dbReference type="STRING" id="92696.A0A4R0RZQ4"/>